<dbReference type="GO" id="GO:0016757">
    <property type="term" value="F:glycosyltransferase activity"/>
    <property type="evidence" value="ECO:0007669"/>
    <property type="project" value="TreeGrafter"/>
</dbReference>
<gene>
    <name evidence="2" type="ORF">DW192_15180</name>
</gene>
<name>A0A414XNR5_9BACT</name>
<evidence type="ECO:0000256" key="1">
    <source>
        <dbReference type="ARBA" id="ARBA00022679"/>
    </source>
</evidence>
<dbReference type="GO" id="GO:0009103">
    <property type="term" value="P:lipopolysaccharide biosynthetic process"/>
    <property type="evidence" value="ECO:0007669"/>
    <property type="project" value="TreeGrafter"/>
</dbReference>
<keyword evidence="1 2" id="KW-0808">Transferase</keyword>
<dbReference type="EMBL" id="QRKB01000066">
    <property type="protein sequence ID" value="RHH75528.1"/>
    <property type="molecule type" value="Genomic_DNA"/>
</dbReference>
<reference evidence="2 3" key="1">
    <citation type="submission" date="2018-08" db="EMBL/GenBank/DDBJ databases">
        <title>A genome reference for cultivated species of the human gut microbiota.</title>
        <authorList>
            <person name="Zou Y."/>
            <person name="Xue W."/>
            <person name="Luo G."/>
        </authorList>
    </citation>
    <scope>NUCLEOTIDE SEQUENCE [LARGE SCALE GENOMIC DNA]</scope>
    <source>
        <strain evidence="2 3">AM16-54</strain>
    </source>
</reference>
<dbReference type="AlphaFoldDB" id="A0A414XNR5"/>
<dbReference type="PANTHER" id="PTHR46401">
    <property type="entry name" value="GLYCOSYLTRANSFERASE WBBK-RELATED"/>
    <property type="match status" value="1"/>
</dbReference>
<evidence type="ECO:0000313" key="2">
    <source>
        <dbReference type="EMBL" id="RHH75528.1"/>
    </source>
</evidence>
<dbReference type="SUPFAM" id="SSF53756">
    <property type="entry name" value="UDP-Glycosyltransferase/glycogen phosphorylase"/>
    <property type="match status" value="1"/>
</dbReference>
<sequence>MKKILFLTPYVPSSRAGGENFTRLLLDELSKSNYIDLLYYRYADDPSYVCPNDNVRVVKEIINSTSLKLKNFLMFPFVHPIFSIRFNRNILKFITQLVATNRYDLLFLDHSQMALYGKYFPKMQKILMSHDVMAQRFSRQGSVVSKALVVRGEGKLMGLPNTTVFSFSEKDKNIIFNEYGIDSKVTNFFLDDMVVRAFPAKIEKRLVFMGKWKRADNFEGIKWFFDNVYDKVDKSYKISIIGKWLPDNFVTRIKSLSNVEYLGFVDNPYEIIANSTATVSPIFSGAGVKVKVVESLACGTPVIGNEIAFEGISDEFSDFMIYANNPEEYAEIINKINLSIDKRLEFKERFMSNYQKQLISNYINSH</sequence>
<dbReference type="RefSeq" id="WP_118255826.1">
    <property type="nucleotide sequence ID" value="NZ_JAHRGK010000037.1"/>
</dbReference>
<organism evidence="2 3">
    <name type="scientific">Segatella copri</name>
    <dbReference type="NCBI Taxonomy" id="165179"/>
    <lineage>
        <taxon>Bacteria</taxon>
        <taxon>Pseudomonadati</taxon>
        <taxon>Bacteroidota</taxon>
        <taxon>Bacteroidia</taxon>
        <taxon>Bacteroidales</taxon>
        <taxon>Prevotellaceae</taxon>
        <taxon>Segatella</taxon>
    </lineage>
</organism>
<protein>
    <submittedName>
        <fullName evidence="2">Glycosyltransferase</fullName>
    </submittedName>
</protein>
<proteinExistence type="predicted"/>
<dbReference type="PANTHER" id="PTHR46401:SF2">
    <property type="entry name" value="GLYCOSYLTRANSFERASE WBBK-RELATED"/>
    <property type="match status" value="1"/>
</dbReference>
<accession>A0A414XNR5</accession>
<evidence type="ECO:0000313" key="3">
    <source>
        <dbReference type="Proteomes" id="UP000284548"/>
    </source>
</evidence>
<dbReference type="Gene3D" id="3.40.50.2000">
    <property type="entry name" value="Glycogen Phosphorylase B"/>
    <property type="match status" value="1"/>
</dbReference>
<comment type="caution">
    <text evidence="2">The sequence shown here is derived from an EMBL/GenBank/DDBJ whole genome shotgun (WGS) entry which is preliminary data.</text>
</comment>
<dbReference type="Pfam" id="PF13692">
    <property type="entry name" value="Glyco_trans_1_4"/>
    <property type="match status" value="1"/>
</dbReference>
<dbReference type="Proteomes" id="UP000284548">
    <property type="component" value="Unassembled WGS sequence"/>
</dbReference>